<dbReference type="Gene3D" id="2.40.50.140">
    <property type="entry name" value="Nucleic acid-binding proteins"/>
    <property type="match status" value="3"/>
</dbReference>
<dbReference type="AlphaFoldDB" id="A0A813FCG0"/>
<dbReference type="FunFam" id="2.40.50.140:FF:000051">
    <property type="entry name" value="RNA-binding transcriptional accessory protein"/>
    <property type="match status" value="1"/>
</dbReference>
<protein>
    <recommendedName>
        <fullName evidence="2">S1 motif domain-containing protein</fullName>
    </recommendedName>
</protein>
<evidence type="ECO:0000313" key="4">
    <source>
        <dbReference type="Proteomes" id="UP000654075"/>
    </source>
</evidence>
<comment type="caution">
    <text evidence="3">The sequence shown here is derived from an EMBL/GenBank/DDBJ whole genome shotgun (WGS) entry which is preliminary data.</text>
</comment>
<dbReference type="PANTHER" id="PTHR10724">
    <property type="entry name" value="30S RIBOSOMAL PROTEIN S1"/>
    <property type="match status" value="1"/>
</dbReference>
<feature type="domain" description="S1 motif" evidence="2">
    <location>
        <begin position="2"/>
        <end position="70"/>
    </location>
</feature>
<dbReference type="Proteomes" id="UP000654075">
    <property type="component" value="Unassembled WGS sequence"/>
</dbReference>
<dbReference type="OrthoDB" id="412781at2759"/>
<dbReference type="SUPFAM" id="SSF50249">
    <property type="entry name" value="Nucleic acid-binding proteins"/>
    <property type="match status" value="3"/>
</dbReference>
<dbReference type="Pfam" id="PF00575">
    <property type="entry name" value="S1"/>
    <property type="match status" value="3"/>
</dbReference>
<dbReference type="GO" id="GO:0003735">
    <property type="term" value="F:structural constituent of ribosome"/>
    <property type="evidence" value="ECO:0007669"/>
    <property type="project" value="TreeGrafter"/>
</dbReference>
<dbReference type="GO" id="GO:0006412">
    <property type="term" value="P:translation"/>
    <property type="evidence" value="ECO:0007669"/>
    <property type="project" value="TreeGrafter"/>
</dbReference>
<dbReference type="InterPro" id="IPR003029">
    <property type="entry name" value="S1_domain"/>
</dbReference>
<comment type="function">
    <text evidence="1">Associates with the EF-Tu.GDP complex and induces the exchange of GDP to GTP. It remains bound to the aminoacyl-tRNA.EF-Tu.GTP complex up to the GTP hydrolysis stage on the ribosome.</text>
</comment>
<feature type="domain" description="S1 motif" evidence="2">
    <location>
        <begin position="209"/>
        <end position="283"/>
    </location>
</feature>
<accession>A0A813FCG0</accession>
<dbReference type="GO" id="GO:0003729">
    <property type="term" value="F:mRNA binding"/>
    <property type="evidence" value="ECO:0007669"/>
    <property type="project" value="TreeGrafter"/>
</dbReference>
<dbReference type="InterPro" id="IPR050437">
    <property type="entry name" value="Ribos_protein_bS1-like"/>
</dbReference>
<reference evidence="3" key="1">
    <citation type="submission" date="2021-02" db="EMBL/GenBank/DDBJ databases">
        <authorList>
            <person name="Dougan E. K."/>
            <person name="Rhodes N."/>
            <person name="Thang M."/>
            <person name="Chan C."/>
        </authorList>
    </citation>
    <scope>NUCLEOTIDE SEQUENCE</scope>
</reference>
<name>A0A813FCG0_POLGL</name>
<gene>
    <name evidence="3" type="ORF">PGLA1383_LOCUS29717</name>
</gene>
<feature type="domain" description="S1 motif" evidence="2">
    <location>
        <begin position="94"/>
        <end position="170"/>
    </location>
</feature>
<evidence type="ECO:0000256" key="1">
    <source>
        <dbReference type="ARBA" id="ARBA00025453"/>
    </source>
</evidence>
<evidence type="ECO:0000313" key="3">
    <source>
        <dbReference type="EMBL" id="CAE8611919.1"/>
    </source>
</evidence>
<organism evidence="3 4">
    <name type="scientific">Polarella glacialis</name>
    <name type="common">Dinoflagellate</name>
    <dbReference type="NCBI Taxonomy" id="89957"/>
    <lineage>
        <taxon>Eukaryota</taxon>
        <taxon>Sar</taxon>
        <taxon>Alveolata</taxon>
        <taxon>Dinophyceae</taxon>
        <taxon>Suessiales</taxon>
        <taxon>Suessiaceae</taxon>
        <taxon>Polarella</taxon>
    </lineage>
</organism>
<dbReference type="GO" id="GO:0005737">
    <property type="term" value="C:cytoplasm"/>
    <property type="evidence" value="ECO:0007669"/>
    <property type="project" value="UniProtKB-ARBA"/>
</dbReference>
<proteinExistence type="predicted"/>
<evidence type="ECO:0000259" key="2">
    <source>
        <dbReference type="PROSITE" id="PS50126"/>
    </source>
</evidence>
<dbReference type="SMART" id="SM00316">
    <property type="entry name" value="S1"/>
    <property type="match status" value="3"/>
</dbReference>
<dbReference type="PANTHER" id="PTHR10724:SF10">
    <property type="entry name" value="S1 RNA-BINDING DOMAIN-CONTAINING PROTEIN 1"/>
    <property type="match status" value="1"/>
</dbReference>
<keyword evidence="4" id="KW-1185">Reference proteome</keyword>
<sequence>VGTKLTGIVRSISSFGCFVDVGADRDGLVHLSRISDRYIGDLREVVQPGQKVTCWVSEITETGKLALSMLPLSVLHPGGTPKQDVSVFRDLSHKEWLTAVVTSIEIFGFFADVSVTKDGKTSVAHGLVHCSEISKKWVSDVADEVKLGQEVKVRVRKADGETGRLNFTMWPLDPEAEIMKSALTRPEVRKYKDTTVQDVSAFRDVQQSGQWLTGTVMRTASFGAWVSVWHPIRDVSGNVLVHVTAMRDYFVEDPAQEVEIGQEVRVRITSVDVRTGRMRGSMVEPLA</sequence>
<dbReference type="InterPro" id="IPR012340">
    <property type="entry name" value="NA-bd_OB-fold"/>
</dbReference>
<dbReference type="PROSITE" id="PS50126">
    <property type="entry name" value="S1"/>
    <property type="match status" value="3"/>
</dbReference>
<feature type="non-terminal residue" evidence="3">
    <location>
        <position position="1"/>
    </location>
</feature>
<dbReference type="EMBL" id="CAJNNV010025059">
    <property type="protein sequence ID" value="CAE8611919.1"/>
    <property type="molecule type" value="Genomic_DNA"/>
</dbReference>